<keyword evidence="1" id="KW-1133">Transmembrane helix</keyword>
<organism evidence="2 3">
    <name type="scientific">Dendrobium nobile</name>
    <name type="common">Orchid</name>
    <dbReference type="NCBI Taxonomy" id="94219"/>
    <lineage>
        <taxon>Eukaryota</taxon>
        <taxon>Viridiplantae</taxon>
        <taxon>Streptophyta</taxon>
        <taxon>Embryophyta</taxon>
        <taxon>Tracheophyta</taxon>
        <taxon>Spermatophyta</taxon>
        <taxon>Magnoliopsida</taxon>
        <taxon>Liliopsida</taxon>
        <taxon>Asparagales</taxon>
        <taxon>Orchidaceae</taxon>
        <taxon>Epidendroideae</taxon>
        <taxon>Malaxideae</taxon>
        <taxon>Dendrobiinae</taxon>
        <taxon>Dendrobium</taxon>
    </lineage>
</organism>
<name>A0A8T3BJ57_DENNO</name>
<feature type="transmembrane region" description="Helical" evidence="1">
    <location>
        <begin position="12"/>
        <end position="37"/>
    </location>
</feature>
<accession>A0A8T3BJ57</accession>
<reference evidence="2" key="1">
    <citation type="journal article" date="2022" name="Front. Genet.">
        <title>Chromosome-Scale Assembly of the Dendrobium nobile Genome Provides Insights Into the Molecular Mechanism of the Biosynthesis of the Medicinal Active Ingredient of Dendrobium.</title>
        <authorList>
            <person name="Xu Q."/>
            <person name="Niu S.-C."/>
            <person name="Li K.-L."/>
            <person name="Zheng P.-J."/>
            <person name="Zhang X.-J."/>
            <person name="Jia Y."/>
            <person name="Liu Y."/>
            <person name="Niu Y.-X."/>
            <person name="Yu L.-H."/>
            <person name="Chen D.-F."/>
            <person name="Zhang G.-Q."/>
        </authorList>
    </citation>
    <scope>NUCLEOTIDE SEQUENCE</scope>
    <source>
        <tissue evidence="2">Leaf</tissue>
    </source>
</reference>
<keyword evidence="1" id="KW-0472">Membrane</keyword>
<dbReference type="AlphaFoldDB" id="A0A8T3BJ57"/>
<dbReference type="Proteomes" id="UP000829196">
    <property type="component" value="Unassembled WGS sequence"/>
</dbReference>
<keyword evidence="3" id="KW-1185">Reference proteome</keyword>
<gene>
    <name evidence="2" type="ORF">KFK09_010222</name>
</gene>
<evidence type="ECO:0000313" key="3">
    <source>
        <dbReference type="Proteomes" id="UP000829196"/>
    </source>
</evidence>
<evidence type="ECO:0000256" key="1">
    <source>
        <dbReference type="SAM" id="Phobius"/>
    </source>
</evidence>
<sequence length="107" mass="12473">MGRMVSGQTEGAAFAISSFLGCFQLTIEMLCCLPYLINCLNHEELYNSQEMNREKKKGKYKCIGKVDFCSKKQYKAQPPKLNRKFNIYALWTCRNDLYLRVKLSKEL</sequence>
<comment type="caution">
    <text evidence="2">The sequence shown here is derived from an EMBL/GenBank/DDBJ whole genome shotgun (WGS) entry which is preliminary data.</text>
</comment>
<proteinExistence type="predicted"/>
<evidence type="ECO:0000313" key="2">
    <source>
        <dbReference type="EMBL" id="KAI0514187.1"/>
    </source>
</evidence>
<keyword evidence="1" id="KW-0812">Transmembrane</keyword>
<dbReference type="EMBL" id="JAGYWB010000008">
    <property type="protein sequence ID" value="KAI0514187.1"/>
    <property type="molecule type" value="Genomic_DNA"/>
</dbReference>
<protein>
    <submittedName>
        <fullName evidence="2">Uncharacterized protein</fullName>
    </submittedName>
</protein>
<dbReference type="PROSITE" id="PS51257">
    <property type="entry name" value="PROKAR_LIPOPROTEIN"/>
    <property type="match status" value="1"/>
</dbReference>